<protein>
    <submittedName>
        <fullName evidence="7">Putative TetR family transcriptional regulator</fullName>
    </submittedName>
</protein>
<dbReference type="GO" id="GO:0003700">
    <property type="term" value="F:DNA-binding transcription factor activity"/>
    <property type="evidence" value="ECO:0007669"/>
    <property type="project" value="TreeGrafter"/>
</dbReference>
<dbReference type="EMBL" id="BAFC01000025">
    <property type="protein sequence ID" value="GAB37983.1"/>
    <property type="molecule type" value="Genomic_DNA"/>
</dbReference>
<comment type="caution">
    <text evidence="7">The sequence shown here is derived from an EMBL/GenBank/DDBJ whole genome shotgun (WGS) entry which is preliminary data.</text>
</comment>
<evidence type="ECO:0000259" key="6">
    <source>
        <dbReference type="PROSITE" id="PS50977"/>
    </source>
</evidence>
<dbReference type="eggNOG" id="COG1309">
    <property type="taxonomic scope" value="Bacteria"/>
</dbReference>
<evidence type="ECO:0000256" key="2">
    <source>
        <dbReference type="ARBA" id="ARBA00023015"/>
    </source>
</evidence>
<evidence type="ECO:0000256" key="1">
    <source>
        <dbReference type="ARBA" id="ARBA00022491"/>
    </source>
</evidence>
<dbReference type="PANTHER" id="PTHR30055">
    <property type="entry name" value="HTH-TYPE TRANSCRIPTIONAL REGULATOR RUTR"/>
    <property type="match status" value="1"/>
</dbReference>
<reference evidence="7 8" key="1">
    <citation type="submission" date="2012-02" db="EMBL/GenBank/DDBJ databases">
        <title>Whole genome shotgun sequence of Gordonia sputi NBRC 100414.</title>
        <authorList>
            <person name="Yoshida I."/>
            <person name="Hosoyama A."/>
            <person name="Tsuchikane K."/>
            <person name="Katsumata H."/>
            <person name="Yamazaki S."/>
            <person name="Fujita N."/>
        </authorList>
    </citation>
    <scope>NUCLEOTIDE SEQUENCE [LARGE SCALE GENOMIC DNA]</scope>
    <source>
        <strain evidence="7 8">NBRC 100414</strain>
    </source>
</reference>
<dbReference type="InterPro" id="IPR001647">
    <property type="entry name" value="HTH_TetR"/>
</dbReference>
<keyword evidence="3 5" id="KW-0238">DNA-binding</keyword>
<keyword evidence="4" id="KW-0804">Transcription</keyword>
<dbReference type="SUPFAM" id="SSF46689">
    <property type="entry name" value="Homeodomain-like"/>
    <property type="match status" value="1"/>
</dbReference>
<dbReference type="InterPro" id="IPR036271">
    <property type="entry name" value="Tet_transcr_reg_TetR-rel_C_sf"/>
</dbReference>
<evidence type="ECO:0000256" key="3">
    <source>
        <dbReference type="ARBA" id="ARBA00023125"/>
    </source>
</evidence>
<dbReference type="AlphaFoldDB" id="H5TWX5"/>
<dbReference type="InterPro" id="IPR039538">
    <property type="entry name" value="BetI_C"/>
</dbReference>
<feature type="DNA-binding region" description="H-T-H motif" evidence="5">
    <location>
        <begin position="25"/>
        <end position="44"/>
    </location>
</feature>
<dbReference type="PROSITE" id="PS50977">
    <property type="entry name" value="HTH_TETR_2"/>
    <property type="match status" value="1"/>
</dbReference>
<proteinExistence type="predicted"/>
<evidence type="ECO:0000313" key="7">
    <source>
        <dbReference type="EMBL" id="GAB37983.1"/>
    </source>
</evidence>
<dbReference type="Gene3D" id="1.10.357.10">
    <property type="entry name" value="Tetracycline Repressor, domain 2"/>
    <property type="match status" value="1"/>
</dbReference>
<dbReference type="Proteomes" id="UP000005845">
    <property type="component" value="Unassembled WGS sequence"/>
</dbReference>
<dbReference type="Pfam" id="PF13977">
    <property type="entry name" value="TetR_C_6"/>
    <property type="match status" value="1"/>
</dbReference>
<evidence type="ECO:0000256" key="4">
    <source>
        <dbReference type="ARBA" id="ARBA00023163"/>
    </source>
</evidence>
<keyword evidence="8" id="KW-1185">Reference proteome</keyword>
<dbReference type="PANTHER" id="PTHR30055:SF234">
    <property type="entry name" value="HTH-TYPE TRANSCRIPTIONAL REGULATOR BETI"/>
    <property type="match status" value="1"/>
</dbReference>
<feature type="domain" description="HTH tetR-type" evidence="6">
    <location>
        <begin position="2"/>
        <end position="62"/>
    </location>
</feature>
<dbReference type="PRINTS" id="PR00455">
    <property type="entry name" value="HTHTETR"/>
</dbReference>
<dbReference type="GO" id="GO:0000976">
    <property type="term" value="F:transcription cis-regulatory region binding"/>
    <property type="evidence" value="ECO:0007669"/>
    <property type="project" value="TreeGrafter"/>
</dbReference>
<keyword evidence="2" id="KW-0805">Transcription regulation</keyword>
<keyword evidence="1" id="KW-0678">Repressor</keyword>
<accession>H5TWX5</accession>
<dbReference type="InterPro" id="IPR009057">
    <property type="entry name" value="Homeodomain-like_sf"/>
</dbReference>
<organism evidence="7 8">
    <name type="scientific">Gordonia sputi NBRC 100414</name>
    <dbReference type="NCBI Taxonomy" id="1089453"/>
    <lineage>
        <taxon>Bacteria</taxon>
        <taxon>Bacillati</taxon>
        <taxon>Actinomycetota</taxon>
        <taxon>Actinomycetes</taxon>
        <taxon>Mycobacteriales</taxon>
        <taxon>Gordoniaceae</taxon>
        <taxon>Gordonia</taxon>
    </lineage>
</organism>
<name>H5TWX5_9ACTN</name>
<dbReference type="SUPFAM" id="SSF48498">
    <property type="entry name" value="Tetracyclin repressor-like, C-terminal domain"/>
    <property type="match status" value="1"/>
</dbReference>
<sequence>MSDRRTSILEAAVRVIAEHGVRGLRVAQLSAEAGVSTALIYYHFTDRDGILRAALEYINERAQDYTTPSADSHPRTQLESMLLDELQDTDEVRTASVAWGELRASAAFTPALQEPLRASTAAWDRDVEDLITRIPDAITTDPAATAARLTALVEGLSERWHSGSIELARARDLLRGAIEHEVGPRQPA</sequence>
<evidence type="ECO:0000313" key="8">
    <source>
        <dbReference type="Proteomes" id="UP000005845"/>
    </source>
</evidence>
<dbReference type="InterPro" id="IPR050109">
    <property type="entry name" value="HTH-type_TetR-like_transc_reg"/>
</dbReference>
<dbReference type="Pfam" id="PF00440">
    <property type="entry name" value="TetR_N"/>
    <property type="match status" value="1"/>
</dbReference>
<gene>
    <name evidence="7" type="ORF">GOSPT_025_00170</name>
</gene>
<dbReference type="RefSeq" id="WP_005203218.1">
    <property type="nucleotide sequence ID" value="NZ_BAFC01000025.1"/>
</dbReference>
<evidence type="ECO:0000256" key="5">
    <source>
        <dbReference type="PROSITE-ProRule" id="PRU00335"/>
    </source>
</evidence>